<name>A6TVQ4_ALKMQ</name>
<dbReference type="InterPro" id="IPR043129">
    <property type="entry name" value="ATPase_NBD"/>
</dbReference>
<dbReference type="SUPFAM" id="SSF53067">
    <property type="entry name" value="Actin-like ATPase domain"/>
    <property type="match status" value="2"/>
</dbReference>
<organism evidence="2 3">
    <name type="scientific">Alkaliphilus metalliredigens (strain QYMF)</name>
    <dbReference type="NCBI Taxonomy" id="293826"/>
    <lineage>
        <taxon>Bacteria</taxon>
        <taxon>Bacillati</taxon>
        <taxon>Bacillota</taxon>
        <taxon>Clostridia</taxon>
        <taxon>Peptostreptococcales</taxon>
        <taxon>Natronincolaceae</taxon>
        <taxon>Alkaliphilus</taxon>
    </lineage>
</organism>
<proteinExistence type="predicted"/>
<dbReference type="InterPro" id="IPR052519">
    <property type="entry name" value="Euk-type_GlcNAc_Kinase"/>
</dbReference>
<dbReference type="eggNOG" id="COG2971">
    <property type="taxonomic scope" value="Bacteria"/>
</dbReference>
<gene>
    <name evidence="2" type="ordered locus">Amet_4191</name>
</gene>
<dbReference type="CDD" id="cd24007">
    <property type="entry name" value="ASKHA_NBD_eukNAGK-like"/>
    <property type="match status" value="1"/>
</dbReference>
<protein>
    <submittedName>
        <fullName evidence="2">ATPase, BadF/BadG/BcrA/BcrD type</fullName>
    </submittedName>
</protein>
<dbReference type="AlphaFoldDB" id="A6TVQ4"/>
<dbReference type="RefSeq" id="WP_012065220.1">
    <property type="nucleotide sequence ID" value="NC_009633.1"/>
</dbReference>
<reference evidence="3" key="1">
    <citation type="journal article" date="2016" name="Genome Announc.">
        <title>Complete genome sequence of Alkaliphilus metalliredigens strain QYMF, an alkaliphilic and metal-reducing bacterium isolated from borax-contaminated leachate ponds.</title>
        <authorList>
            <person name="Hwang C."/>
            <person name="Copeland A."/>
            <person name="Lucas S."/>
            <person name="Lapidus A."/>
            <person name="Barry K."/>
            <person name="Detter J.C."/>
            <person name="Glavina Del Rio T."/>
            <person name="Hammon N."/>
            <person name="Israni S."/>
            <person name="Dalin E."/>
            <person name="Tice H."/>
            <person name="Pitluck S."/>
            <person name="Chertkov O."/>
            <person name="Brettin T."/>
            <person name="Bruce D."/>
            <person name="Han C."/>
            <person name="Schmutz J."/>
            <person name="Larimer F."/>
            <person name="Land M.L."/>
            <person name="Hauser L."/>
            <person name="Kyrpides N."/>
            <person name="Mikhailova N."/>
            <person name="Ye Q."/>
            <person name="Zhou J."/>
            <person name="Richardson P."/>
            <person name="Fields M.W."/>
        </authorList>
    </citation>
    <scope>NUCLEOTIDE SEQUENCE [LARGE SCALE GENOMIC DNA]</scope>
    <source>
        <strain evidence="3">QYMF</strain>
    </source>
</reference>
<sequence>MGLLIGIDGGGTKTIGYMVNTSGETIARERTGSLNIHSQGIQKVEENFCNLISILLNENCYTIDDIDLISLGVAGIGREEDRLIFENILEKVKVKNKVLLSTDVQIALVGANGNAEGIFVLSGTGSIAYGIDSMGQEYRAGGWGHILGDEGSGYDIGRNALATLVKVVDGREQNTSLTKEIIKKLNWEKATDVIGYVHHPHRTKADIARITPVVQYCADCGDDVSTRILQEAAESLCELSKTLIRKMPQGGSLTIKVGGGVLENVSIVYDHYVECIKKQYKYVEVSKSLHPPVVGALILGFKRLGISFDSFDFYNGKKVGGEKK</sequence>
<dbReference type="PANTHER" id="PTHR43190">
    <property type="entry name" value="N-ACETYL-D-GLUCOSAMINE KINASE"/>
    <property type="match status" value="1"/>
</dbReference>
<dbReference type="PANTHER" id="PTHR43190:SF3">
    <property type="entry name" value="N-ACETYL-D-GLUCOSAMINE KINASE"/>
    <property type="match status" value="1"/>
</dbReference>
<evidence type="ECO:0000259" key="1">
    <source>
        <dbReference type="Pfam" id="PF01869"/>
    </source>
</evidence>
<evidence type="ECO:0000313" key="2">
    <source>
        <dbReference type="EMBL" id="ABR50272.1"/>
    </source>
</evidence>
<dbReference type="InterPro" id="IPR002731">
    <property type="entry name" value="ATPase_BadF"/>
</dbReference>
<dbReference type="KEGG" id="amt:Amet_4191"/>
<dbReference type="EMBL" id="CP000724">
    <property type="protein sequence ID" value="ABR50272.1"/>
    <property type="molecule type" value="Genomic_DNA"/>
</dbReference>
<dbReference type="Pfam" id="PF01869">
    <property type="entry name" value="BcrAD_BadFG"/>
    <property type="match status" value="1"/>
</dbReference>
<dbReference type="STRING" id="293826.Amet_4191"/>
<keyword evidence="3" id="KW-1185">Reference proteome</keyword>
<dbReference type="Proteomes" id="UP000001572">
    <property type="component" value="Chromosome"/>
</dbReference>
<accession>A6TVQ4</accession>
<dbReference type="Gene3D" id="3.30.420.40">
    <property type="match status" value="2"/>
</dbReference>
<dbReference type="OrthoDB" id="9772633at2"/>
<dbReference type="HOGENOM" id="CLU_016274_1_1_9"/>
<feature type="domain" description="ATPase BadF/BadG/BcrA/BcrD type" evidence="1">
    <location>
        <begin position="5"/>
        <end position="299"/>
    </location>
</feature>
<evidence type="ECO:0000313" key="3">
    <source>
        <dbReference type="Proteomes" id="UP000001572"/>
    </source>
</evidence>